<feature type="domain" description="RRM" evidence="4">
    <location>
        <begin position="12"/>
        <end position="89"/>
    </location>
</feature>
<dbReference type="SUPFAM" id="SSF54928">
    <property type="entry name" value="RNA-binding domain, RBD"/>
    <property type="match status" value="2"/>
</dbReference>
<dbReference type="AlphaFoldDB" id="A0A0G4H9X9"/>
<evidence type="ECO:0000256" key="1">
    <source>
        <dbReference type="ARBA" id="ARBA00022884"/>
    </source>
</evidence>
<evidence type="ECO:0000313" key="5">
    <source>
        <dbReference type="EMBL" id="CEM40753.1"/>
    </source>
</evidence>
<accession>A0A0G4H9X9</accession>
<dbReference type="FunFam" id="3.30.70.330:FF:000034">
    <property type="entry name" value="heterogeneous nuclear ribonucleoprotein M isoform X1"/>
    <property type="match status" value="1"/>
</dbReference>
<keyword evidence="1 2" id="KW-0694">RNA-binding</keyword>
<feature type="region of interest" description="Disordered" evidence="3">
    <location>
        <begin position="128"/>
        <end position="147"/>
    </location>
</feature>
<dbReference type="PANTHER" id="PTHR23003">
    <property type="entry name" value="RNA RECOGNITION MOTIF RRM DOMAIN CONTAINING PROTEIN"/>
    <property type="match status" value="1"/>
</dbReference>
<dbReference type="Gene3D" id="3.30.70.330">
    <property type="match status" value="2"/>
</dbReference>
<dbReference type="CDD" id="cd00590">
    <property type="entry name" value="RRM_SF"/>
    <property type="match status" value="1"/>
</dbReference>
<dbReference type="PROSITE" id="PS50102">
    <property type="entry name" value="RRM"/>
    <property type="match status" value="2"/>
</dbReference>
<sequence length="224" mass="24341">MAGYQQAPDASCRVYVGNLSFDARWQDLKDHMGKVGTVRRADILEEPSGRSKGCGIVEYMTPDDARKAIESMTETELLGRRIFVREDREDGSRRFPGGGGGGGGGGGYGGGGYGGGYGGGMGYGGGGGGRGYDRRPPPSRPEDKGRQIFVSNLSYRTSWQELKDFFRQCGEVIRADVMTLPDGRSKGVGTVLFEDPRCAEDAVRRFNDTPFQDRKIGVKIDEFI</sequence>
<proteinExistence type="predicted"/>
<dbReference type="InterPro" id="IPR050374">
    <property type="entry name" value="RRT5_SRSF_SR"/>
</dbReference>
<dbReference type="InterPro" id="IPR000504">
    <property type="entry name" value="RRM_dom"/>
</dbReference>
<dbReference type="GO" id="GO:0005634">
    <property type="term" value="C:nucleus"/>
    <property type="evidence" value="ECO:0007669"/>
    <property type="project" value="TreeGrafter"/>
</dbReference>
<organism evidence="5">
    <name type="scientific">Chromera velia CCMP2878</name>
    <dbReference type="NCBI Taxonomy" id="1169474"/>
    <lineage>
        <taxon>Eukaryota</taxon>
        <taxon>Sar</taxon>
        <taxon>Alveolata</taxon>
        <taxon>Colpodellida</taxon>
        <taxon>Chromeraceae</taxon>
        <taxon>Chromera</taxon>
    </lineage>
</organism>
<name>A0A0G4H9X9_9ALVE</name>
<gene>
    <name evidence="5" type="ORF">Cvel_904</name>
</gene>
<evidence type="ECO:0000259" key="4">
    <source>
        <dbReference type="PROSITE" id="PS50102"/>
    </source>
</evidence>
<dbReference type="InterPro" id="IPR012677">
    <property type="entry name" value="Nucleotide-bd_a/b_plait_sf"/>
</dbReference>
<reference evidence="5" key="1">
    <citation type="submission" date="2014-11" db="EMBL/GenBank/DDBJ databases">
        <authorList>
            <person name="Otto D Thomas"/>
            <person name="Naeem Raeece"/>
        </authorList>
    </citation>
    <scope>NUCLEOTIDE SEQUENCE</scope>
</reference>
<dbReference type="VEuPathDB" id="CryptoDB:Cvel_904"/>
<dbReference type="PANTHER" id="PTHR23003:SF3">
    <property type="entry name" value="FI21236P1-RELATED"/>
    <property type="match status" value="1"/>
</dbReference>
<dbReference type="PhylomeDB" id="A0A0G4H9X9"/>
<dbReference type="InterPro" id="IPR035979">
    <property type="entry name" value="RBD_domain_sf"/>
</dbReference>
<dbReference type="GO" id="GO:0003729">
    <property type="term" value="F:mRNA binding"/>
    <property type="evidence" value="ECO:0007669"/>
    <property type="project" value="TreeGrafter"/>
</dbReference>
<dbReference type="GO" id="GO:0005737">
    <property type="term" value="C:cytoplasm"/>
    <property type="evidence" value="ECO:0007669"/>
    <property type="project" value="TreeGrafter"/>
</dbReference>
<evidence type="ECO:0000256" key="3">
    <source>
        <dbReference type="SAM" id="MobiDB-lite"/>
    </source>
</evidence>
<dbReference type="SMART" id="SM00360">
    <property type="entry name" value="RRM"/>
    <property type="match status" value="2"/>
</dbReference>
<feature type="compositionally biased region" description="Basic and acidic residues" evidence="3">
    <location>
        <begin position="131"/>
        <end position="146"/>
    </location>
</feature>
<protein>
    <recommendedName>
        <fullName evidence="4">RRM domain-containing protein</fullName>
    </recommendedName>
</protein>
<dbReference type="Pfam" id="PF00076">
    <property type="entry name" value="RRM_1"/>
    <property type="match status" value="2"/>
</dbReference>
<evidence type="ECO:0000256" key="2">
    <source>
        <dbReference type="PROSITE-ProRule" id="PRU00176"/>
    </source>
</evidence>
<feature type="domain" description="RRM" evidence="4">
    <location>
        <begin position="146"/>
        <end position="223"/>
    </location>
</feature>
<dbReference type="EMBL" id="CDMZ01002095">
    <property type="protein sequence ID" value="CEM40753.1"/>
    <property type="molecule type" value="Genomic_DNA"/>
</dbReference>
<dbReference type="GO" id="GO:1990904">
    <property type="term" value="C:ribonucleoprotein complex"/>
    <property type="evidence" value="ECO:0007669"/>
    <property type="project" value="TreeGrafter"/>
</dbReference>